<evidence type="ECO:0000256" key="4">
    <source>
        <dbReference type="ARBA" id="ARBA00022989"/>
    </source>
</evidence>
<evidence type="ECO:0000256" key="1">
    <source>
        <dbReference type="ARBA" id="ARBA00004651"/>
    </source>
</evidence>
<dbReference type="InterPro" id="IPR001851">
    <property type="entry name" value="ABC_transp_permease"/>
</dbReference>
<accession>K1TYU0</accession>
<dbReference type="GO" id="GO:0005886">
    <property type="term" value="C:plasma membrane"/>
    <property type="evidence" value="ECO:0007669"/>
    <property type="project" value="UniProtKB-SubCell"/>
</dbReference>
<dbReference type="EMBL" id="AJWY01004814">
    <property type="protein sequence ID" value="EKC71335.1"/>
    <property type="molecule type" value="Genomic_DNA"/>
</dbReference>
<comment type="subcellular location">
    <subcellularLocation>
        <location evidence="1">Cell membrane</location>
        <topology evidence="1">Multi-pass membrane protein</topology>
    </subcellularLocation>
</comment>
<dbReference type="AlphaFoldDB" id="K1TYU0"/>
<feature type="transmembrane region" description="Helical" evidence="6">
    <location>
        <begin position="99"/>
        <end position="118"/>
    </location>
</feature>
<feature type="transmembrane region" description="Helical" evidence="6">
    <location>
        <begin position="24"/>
        <end position="43"/>
    </location>
</feature>
<comment type="caution">
    <text evidence="7">The sequence shown here is derived from an EMBL/GenBank/DDBJ whole genome shotgun (WGS) entry which is preliminary data.</text>
</comment>
<sequence>MVFFRVFNAVSGGKVFTKTNFNTLFNEAFSLLIVTYALIFVMAQGKNDMSLGGVVALAAALAAHASSISGNLVLPVALLVGLLCGLLNGLIVTEFRIDSFIATIAMSFILKGFVELLLQSGVQSIPIKMMMLDSQQLKITVALVFGIISFILFKYTMFGKHCRAIGSRLEVCRQSGVRVKLVQYGSYVFTGLASGLV</sequence>
<keyword evidence="4 6" id="KW-1133">Transmembrane helix</keyword>
<evidence type="ECO:0000256" key="6">
    <source>
        <dbReference type="SAM" id="Phobius"/>
    </source>
</evidence>
<reference evidence="7" key="1">
    <citation type="journal article" date="2013" name="Environ. Microbiol.">
        <title>Microbiota from the distal guts of lean and obese adolescents exhibit partial functional redundancy besides clear differences in community structure.</title>
        <authorList>
            <person name="Ferrer M."/>
            <person name="Ruiz A."/>
            <person name="Lanza F."/>
            <person name="Haange S.B."/>
            <person name="Oberbach A."/>
            <person name="Till H."/>
            <person name="Bargiela R."/>
            <person name="Campoy C."/>
            <person name="Segura M.T."/>
            <person name="Richter M."/>
            <person name="von Bergen M."/>
            <person name="Seifert J."/>
            <person name="Suarez A."/>
        </authorList>
    </citation>
    <scope>NUCLEOTIDE SEQUENCE</scope>
</reference>
<keyword evidence="5 6" id="KW-0472">Membrane</keyword>
<dbReference type="Pfam" id="PF02653">
    <property type="entry name" value="BPD_transp_2"/>
    <property type="match status" value="1"/>
</dbReference>
<protein>
    <submittedName>
        <fullName evidence="7">Bacterial inner-membrane translocator</fullName>
    </submittedName>
</protein>
<organism evidence="7">
    <name type="scientific">human gut metagenome</name>
    <dbReference type="NCBI Taxonomy" id="408170"/>
    <lineage>
        <taxon>unclassified sequences</taxon>
        <taxon>metagenomes</taxon>
        <taxon>organismal metagenomes</taxon>
    </lineage>
</organism>
<evidence type="ECO:0000313" key="7">
    <source>
        <dbReference type="EMBL" id="EKC71335.1"/>
    </source>
</evidence>
<keyword evidence="3 6" id="KW-0812">Transmembrane</keyword>
<evidence type="ECO:0000256" key="3">
    <source>
        <dbReference type="ARBA" id="ARBA00022692"/>
    </source>
</evidence>
<proteinExistence type="predicted"/>
<name>K1TYU0_9ZZZZ</name>
<feature type="transmembrane region" description="Helical" evidence="6">
    <location>
        <begin position="72"/>
        <end position="93"/>
    </location>
</feature>
<gene>
    <name evidence="7" type="ORF">LEA_07315</name>
</gene>
<feature type="transmembrane region" description="Helical" evidence="6">
    <location>
        <begin position="139"/>
        <end position="158"/>
    </location>
</feature>
<dbReference type="GO" id="GO:0022857">
    <property type="term" value="F:transmembrane transporter activity"/>
    <property type="evidence" value="ECO:0007669"/>
    <property type="project" value="InterPro"/>
</dbReference>
<evidence type="ECO:0000256" key="2">
    <source>
        <dbReference type="ARBA" id="ARBA00022475"/>
    </source>
</evidence>
<evidence type="ECO:0000256" key="5">
    <source>
        <dbReference type="ARBA" id="ARBA00023136"/>
    </source>
</evidence>
<keyword evidence="2" id="KW-1003">Cell membrane</keyword>
<dbReference type="PANTHER" id="PTHR32196:SF72">
    <property type="entry name" value="RIBOSE IMPORT PERMEASE PROTEIN RBSC"/>
    <property type="match status" value="1"/>
</dbReference>
<dbReference type="PANTHER" id="PTHR32196">
    <property type="entry name" value="ABC TRANSPORTER PERMEASE PROTEIN YPHD-RELATED-RELATED"/>
    <property type="match status" value="1"/>
</dbReference>
<feature type="non-terminal residue" evidence="7">
    <location>
        <position position="197"/>
    </location>
</feature>